<dbReference type="Gene3D" id="2.10.109.10">
    <property type="entry name" value="Umud Fragment, subunit A"/>
    <property type="match status" value="1"/>
</dbReference>
<dbReference type="Proteomes" id="UP000771797">
    <property type="component" value="Unassembled WGS sequence"/>
</dbReference>
<dbReference type="InterPro" id="IPR001387">
    <property type="entry name" value="Cro/C1-type_HTH"/>
</dbReference>
<dbReference type="EMBL" id="AQPF01000023">
    <property type="protein sequence ID" value="KAF0804905.1"/>
    <property type="molecule type" value="Genomic_DNA"/>
</dbReference>
<dbReference type="CDD" id="cd00093">
    <property type="entry name" value="HTH_XRE"/>
    <property type="match status" value="1"/>
</dbReference>
<name>A0ABQ6Y7A5_9GAMM</name>
<dbReference type="CDD" id="cd06529">
    <property type="entry name" value="S24_LexA-like"/>
    <property type="match status" value="1"/>
</dbReference>
<dbReference type="Gene3D" id="1.10.260.40">
    <property type="entry name" value="lambda repressor-like DNA-binding domains"/>
    <property type="match status" value="1"/>
</dbReference>
<dbReference type="SMART" id="SM00530">
    <property type="entry name" value="HTH_XRE"/>
    <property type="match status" value="1"/>
</dbReference>
<dbReference type="PANTHER" id="PTHR33516">
    <property type="entry name" value="LEXA REPRESSOR"/>
    <property type="match status" value="1"/>
</dbReference>
<dbReference type="InterPro" id="IPR010982">
    <property type="entry name" value="Lambda_DNA-bd_dom_sf"/>
</dbReference>
<dbReference type="InterPro" id="IPR036286">
    <property type="entry name" value="LexA/Signal_pep-like_sf"/>
</dbReference>
<dbReference type="InterPro" id="IPR050077">
    <property type="entry name" value="LexA_repressor"/>
</dbReference>
<dbReference type="Pfam" id="PF01381">
    <property type="entry name" value="HTH_3"/>
    <property type="match status" value="1"/>
</dbReference>
<reference evidence="2 3" key="1">
    <citation type="submission" date="2012-09" db="EMBL/GenBank/DDBJ databases">
        <title>Genome Sequence of alkane-degrading Bacterium Alcanivorax sp. 6-D-6.</title>
        <authorList>
            <person name="Lai Q."/>
            <person name="Shao Z."/>
        </authorList>
    </citation>
    <scope>NUCLEOTIDE SEQUENCE [LARGE SCALE GENOMIC DNA]</scope>
    <source>
        <strain evidence="2 3">6-D-6</strain>
    </source>
</reference>
<evidence type="ECO:0000313" key="2">
    <source>
        <dbReference type="EMBL" id="KAF0804905.1"/>
    </source>
</evidence>
<comment type="caution">
    <text evidence="2">The sequence shown here is derived from an EMBL/GenBank/DDBJ whole genome shotgun (WGS) entry which is preliminary data.</text>
</comment>
<gene>
    <name evidence="2" type="ORF">A6D6_02669</name>
</gene>
<sequence>MVHIDDLRQDFSRRLRKATAAAGWSERGLGAQLARIAEATPKAASKWLNGEAIPRQEKMEVLAAALQVRAEWLQFGKGSMYPGSTMEIREAATEYGVGNVIPAPEPSESRMAPVISSVQAGSWTEAVDLYAPGYAEKWEPVPPNTCPYAFWLVVKGDSMTAPSGLSIPDGFLILVEPSVPAHNGSLVVAKLTDENEATFKKLVLDGPNKYLKPLNPDYKTIHINGNCRIVGTVTTAKMKLA</sequence>
<proteinExistence type="predicted"/>
<dbReference type="SUPFAM" id="SSF47413">
    <property type="entry name" value="lambda repressor-like DNA-binding domains"/>
    <property type="match status" value="1"/>
</dbReference>
<dbReference type="InterPro" id="IPR015927">
    <property type="entry name" value="Peptidase_S24_S26A/B/C"/>
</dbReference>
<dbReference type="Pfam" id="PF00717">
    <property type="entry name" value="Peptidase_S24"/>
    <property type="match status" value="1"/>
</dbReference>
<protein>
    <submittedName>
        <fullName evidence="2">XRE family transcriptional regulator</fullName>
    </submittedName>
</protein>
<evidence type="ECO:0000259" key="1">
    <source>
        <dbReference type="PROSITE" id="PS50943"/>
    </source>
</evidence>
<dbReference type="InterPro" id="IPR039418">
    <property type="entry name" value="LexA-like"/>
</dbReference>
<dbReference type="PROSITE" id="PS50943">
    <property type="entry name" value="HTH_CROC1"/>
    <property type="match status" value="1"/>
</dbReference>
<dbReference type="PANTHER" id="PTHR33516:SF2">
    <property type="entry name" value="LEXA REPRESSOR-RELATED"/>
    <property type="match status" value="1"/>
</dbReference>
<evidence type="ECO:0000313" key="3">
    <source>
        <dbReference type="Proteomes" id="UP000771797"/>
    </source>
</evidence>
<accession>A0ABQ6Y7A5</accession>
<dbReference type="SUPFAM" id="SSF51306">
    <property type="entry name" value="LexA/Signal peptidase"/>
    <property type="match status" value="1"/>
</dbReference>
<feature type="domain" description="HTH cro/C1-type" evidence="1">
    <location>
        <begin position="31"/>
        <end position="73"/>
    </location>
</feature>
<organism evidence="2 3">
    <name type="scientific">Alcanivorax xiamenensis</name>
    <dbReference type="NCBI Taxonomy" id="1177156"/>
    <lineage>
        <taxon>Bacteria</taxon>
        <taxon>Pseudomonadati</taxon>
        <taxon>Pseudomonadota</taxon>
        <taxon>Gammaproteobacteria</taxon>
        <taxon>Oceanospirillales</taxon>
        <taxon>Alcanivoracaceae</taxon>
        <taxon>Alcanivorax</taxon>
    </lineage>
</organism>
<keyword evidence="3" id="KW-1185">Reference proteome</keyword>